<dbReference type="PANTHER" id="PTHR24421">
    <property type="entry name" value="NITRATE/NITRITE SENSOR PROTEIN NARX-RELATED"/>
    <property type="match status" value="1"/>
</dbReference>
<evidence type="ECO:0000313" key="8">
    <source>
        <dbReference type="EMBL" id="OCB76122.1"/>
    </source>
</evidence>
<dbReference type="SUPFAM" id="SSF55874">
    <property type="entry name" value="ATPase domain of HSP90 chaperone/DNA topoisomerase II/histidine kinase"/>
    <property type="match status" value="1"/>
</dbReference>
<organism evidence="8 9">
    <name type="scientific">Flavobacterium crassostreae</name>
    <dbReference type="NCBI Taxonomy" id="1763534"/>
    <lineage>
        <taxon>Bacteria</taxon>
        <taxon>Pseudomonadati</taxon>
        <taxon>Bacteroidota</taxon>
        <taxon>Flavobacteriia</taxon>
        <taxon>Flavobacteriales</taxon>
        <taxon>Flavobacteriaceae</taxon>
        <taxon>Flavobacterium</taxon>
    </lineage>
</organism>
<dbReference type="AlphaFoldDB" id="A0A1B9E2F4"/>
<evidence type="ECO:0000256" key="3">
    <source>
        <dbReference type="ARBA" id="ARBA00022679"/>
    </source>
</evidence>
<sequence>MGYKHAPLFLFLLFLYTNIAVSQALISPKEEVIKLSNEATELMKNEKYEKSLILSRKALTKAIKIHEDVLIARCYNIIAANFDGIAEFEKAYFYYRKGLIYANRTQDDELKNWLYNNLGNIYCFDKKEYQKGIYYYKKSLDYSTKINDFPQLVFTNLNIAWAYFDIGEYQAGQPYLDYINKHHQKHGDESTIVALNLLNGMYCGYKKDTKKAVAYFEKAIQLGEEGSEKSDLSFSYQEYSRFLVQIGAYKKAYENLAKYNALTTIINNEEKVQKANIAGINLEIDEYKREIDTIELKYKTKEEVLLEKQSKNKQISVIIISILLLIIILFYFFFQNIKLKQKNKLKDVQTKIQQNIYNASVNGQELERKKIASFLHDDISALLSSAGLHLSVFSAKNPIQTEEITKTKSILKEAHDRVRDVSHQLIPSLLTRFGLFFSLKDLCEKNSNSSIRFEYISTIEDKTRYNEEFEMKMYFIITELFNNILKHSKASLAKITITESQDKLLIIIEDNGMGFATDKYRSKEGFGLTQIRARISNIDGVFKIISGEKTGTQIIIKTPILYK</sequence>
<keyword evidence="4 8" id="KW-0418">Kinase</keyword>
<dbReference type="Pfam" id="PF02518">
    <property type="entry name" value="HATPase_c"/>
    <property type="match status" value="1"/>
</dbReference>
<dbReference type="InterPro" id="IPR011990">
    <property type="entry name" value="TPR-like_helical_dom_sf"/>
</dbReference>
<dbReference type="Gene3D" id="3.30.565.10">
    <property type="entry name" value="Histidine kinase-like ATPase, C-terminal domain"/>
    <property type="match status" value="1"/>
</dbReference>
<dbReference type="CDD" id="cd16917">
    <property type="entry name" value="HATPase_UhpB-NarQ-NarX-like"/>
    <property type="match status" value="1"/>
</dbReference>
<dbReference type="GO" id="GO:0004673">
    <property type="term" value="F:protein histidine kinase activity"/>
    <property type="evidence" value="ECO:0007669"/>
    <property type="project" value="UniProtKB-EC"/>
</dbReference>
<dbReference type="InterPro" id="IPR036890">
    <property type="entry name" value="HATPase_C_sf"/>
</dbReference>
<keyword evidence="3" id="KW-0808">Transferase</keyword>
<protein>
    <recommendedName>
        <fullName evidence="2">histidine kinase</fullName>
        <ecNumber evidence="2">2.7.13.3</ecNumber>
    </recommendedName>
</protein>
<keyword evidence="9" id="KW-1185">Reference proteome</keyword>
<dbReference type="PROSITE" id="PS50109">
    <property type="entry name" value="HIS_KIN"/>
    <property type="match status" value="1"/>
</dbReference>
<dbReference type="STRING" id="1763534.GCA_001831475_02183"/>
<feature type="domain" description="Histidine kinase" evidence="7">
    <location>
        <begin position="476"/>
        <end position="562"/>
    </location>
</feature>
<reference evidence="8 9" key="1">
    <citation type="submission" date="2016-03" db="EMBL/GenBank/DDBJ databases">
        <authorList>
            <person name="Ploux O."/>
        </authorList>
    </citation>
    <scope>NUCLEOTIDE SEQUENCE [LARGE SCALE GENOMIC DNA]</scope>
    <source>
        <strain evidence="8 9">LPB0076</strain>
    </source>
</reference>
<dbReference type="SUPFAM" id="SSF48452">
    <property type="entry name" value="TPR-like"/>
    <property type="match status" value="1"/>
</dbReference>
<dbReference type="InterPro" id="IPR003594">
    <property type="entry name" value="HATPase_dom"/>
</dbReference>
<evidence type="ECO:0000256" key="4">
    <source>
        <dbReference type="ARBA" id="ARBA00022777"/>
    </source>
</evidence>
<dbReference type="RefSeq" id="WP_066334479.1">
    <property type="nucleotide sequence ID" value="NZ_CP017688.1"/>
</dbReference>
<comment type="caution">
    <text evidence="8">The sequence shown here is derived from an EMBL/GenBank/DDBJ whole genome shotgun (WGS) entry which is preliminary data.</text>
</comment>
<evidence type="ECO:0000256" key="1">
    <source>
        <dbReference type="ARBA" id="ARBA00000085"/>
    </source>
</evidence>
<evidence type="ECO:0000256" key="2">
    <source>
        <dbReference type="ARBA" id="ARBA00012438"/>
    </source>
</evidence>
<keyword evidence="6" id="KW-0175">Coiled coil</keyword>
<dbReference type="EMBL" id="LVEP01000024">
    <property type="protein sequence ID" value="OCB76122.1"/>
    <property type="molecule type" value="Genomic_DNA"/>
</dbReference>
<dbReference type="InterPro" id="IPR005467">
    <property type="entry name" value="His_kinase_dom"/>
</dbReference>
<dbReference type="GO" id="GO:0000160">
    <property type="term" value="P:phosphorelay signal transduction system"/>
    <property type="evidence" value="ECO:0007669"/>
    <property type="project" value="UniProtKB-KW"/>
</dbReference>
<accession>A0A1B9E2F4</accession>
<dbReference type="OrthoDB" id="9760839at2"/>
<evidence type="ECO:0000256" key="6">
    <source>
        <dbReference type="SAM" id="Coils"/>
    </source>
</evidence>
<evidence type="ECO:0000259" key="7">
    <source>
        <dbReference type="PROSITE" id="PS50109"/>
    </source>
</evidence>
<proteinExistence type="predicted"/>
<dbReference type="InterPro" id="IPR050482">
    <property type="entry name" value="Sensor_HK_TwoCompSys"/>
</dbReference>
<dbReference type="Proteomes" id="UP000093510">
    <property type="component" value="Unassembled WGS sequence"/>
</dbReference>
<dbReference type="EC" id="2.7.13.3" evidence="2"/>
<keyword evidence="5" id="KW-0902">Two-component regulatory system</keyword>
<comment type="catalytic activity">
    <reaction evidence="1">
        <text>ATP + protein L-histidine = ADP + protein N-phospho-L-histidine.</text>
        <dbReference type="EC" id="2.7.13.3"/>
    </reaction>
</comment>
<name>A0A1B9E2F4_9FLAO</name>
<dbReference type="Gene3D" id="1.25.40.10">
    <property type="entry name" value="Tetratricopeptide repeat domain"/>
    <property type="match status" value="1"/>
</dbReference>
<gene>
    <name evidence="8" type="ORF">LPBF_07370</name>
</gene>
<dbReference type="PANTHER" id="PTHR24421:SF10">
    <property type="entry name" value="NITRATE_NITRITE SENSOR PROTEIN NARQ"/>
    <property type="match status" value="1"/>
</dbReference>
<feature type="coiled-coil region" evidence="6">
    <location>
        <begin position="277"/>
        <end position="304"/>
    </location>
</feature>
<evidence type="ECO:0000256" key="5">
    <source>
        <dbReference type="ARBA" id="ARBA00023012"/>
    </source>
</evidence>
<evidence type="ECO:0000313" key="9">
    <source>
        <dbReference type="Proteomes" id="UP000093510"/>
    </source>
</evidence>